<evidence type="ECO:0000256" key="6">
    <source>
        <dbReference type="ARBA" id="ARBA00023136"/>
    </source>
</evidence>
<feature type="domain" description="ABC transmembrane type-1" evidence="10">
    <location>
        <begin position="587"/>
        <end position="833"/>
    </location>
</feature>
<gene>
    <name evidence="11" type="ORF">BKA19_2084</name>
</gene>
<dbReference type="InterPro" id="IPR027417">
    <property type="entry name" value="P-loop_NTPase"/>
</dbReference>
<dbReference type="InterPro" id="IPR036640">
    <property type="entry name" value="ABC1_TM_sf"/>
</dbReference>
<keyword evidence="6 8" id="KW-0472">Membrane</keyword>
<dbReference type="Proteomes" id="UP000292507">
    <property type="component" value="Unassembled WGS sequence"/>
</dbReference>
<dbReference type="GO" id="GO:0005524">
    <property type="term" value="F:ATP binding"/>
    <property type="evidence" value="ECO:0007669"/>
    <property type="project" value="UniProtKB-KW"/>
</dbReference>
<feature type="transmembrane region" description="Helical" evidence="8">
    <location>
        <begin position="136"/>
        <end position="156"/>
    </location>
</feature>
<dbReference type="Gene3D" id="1.20.1560.10">
    <property type="entry name" value="ABC transporter type 1, transmembrane domain"/>
    <property type="match status" value="2"/>
</dbReference>
<dbReference type="PROSITE" id="PS50929">
    <property type="entry name" value="ABC_TM1F"/>
    <property type="match status" value="2"/>
</dbReference>
<feature type="domain" description="ABC transporter" evidence="9">
    <location>
        <begin position="895"/>
        <end position="1136"/>
    </location>
</feature>
<dbReference type="AlphaFoldDB" id="A0A4Q7Y8M3"/>
<dbReference type="InterPro" id="IPR011527">
    <property type="entry name" value="ABC1_TM_dom"/>
</dbReference>
<dbReference type="NCBIfam" id="TIGR02868">
    <property type="entry name" value="CydC"/>
    <property type="match status" value="1"/>
</dbReference>
<feature type="compositionally biased region" description="Basic residues" evidence="7">
    <location>
        <begin position="1141"/>
        <end position="1178"/>
    </location>
</feature>
<feature type="transmembrane region" description="Helical" evidence="8">
    <location>
        <begin position="275"/>
        <end position="293"/>
    </location>
</feature>
<dbReference type="GO" id="GO:0045454">
    <property type="term" value="P:cell redox homeostasis"/>
    <property type="evidence" value="ECO:0007669"/>
    <property type="project" value="InterPro"/>
</dbReference>
<dbReference type="PANTHER" id="PTHR24221">
    <property type="entry name" value="ATP-BINDING CASSETTE SUB-FAMILY B"/>
    <property type="match status" value="1"/>
</dbReference>
<dbReference type="RefSeq" id="WP_242611079.1">
    <property type="nucleotide sequence ID" value="NZ_SHKV01000001.1"/>
</dbReference>
<dbReference type="PROSITE" id="PS00211">
    <property type="entry name" value="ABC_TRANSPORTER_1"/>
    <property type="match status" value="1"/>
</dbReference>
<evidence type="ECO:0000256" key="1">
    <source>
        <dbReference type="ARBA" id="ARBA00004651"/>
    </source>
</evidence>
<name>A0A4Q7Y8M3_9ACTN</name>
<feature type="transmembrane region" description="Helical" evidence="8">
    <location>
        <begin position="616"/>
        <end position="638"/>
    </location>
</feature>
<evidence type="ECO:0000313" key="12">
    <source>
        <dbReference type="Proteomes" id="UP000292507"/>
    </source>
</evidence>
<evidence type="ECO:0000256" key="7">
    <source>
        <dbReference type="SAM" id="MobiDB-lite"/>
    </source>
</evidence>
<dbReference type="InterPro" id="IPR014223">
    <property type="entry name" value="ABC_CydC/D"/>
</dbReference>
<dbReference type="GO" id="GO:0016887">
    <property type="term" value="F:ATP hydrolysis activity"/>
    <property type="evidence" value="ECO:0007669"/>
    <property type="project" value="InterPro"/>
</dbReference>
<dbReference type="GO" id="GO:0140359">
    <property type="term" value="F:ABC-type transporter activity"/>
    <property type="evidence" value="ECO:0007669"/>
    <property type="project" value="InterPro"/>
</dbReference>
<evidence type="ECO:0000256" key="3">
    <source>
        <dbReference type="ARBA" id="ARBA00022741"/>
    </source>
</evidence>
<feature type="transmembrane region" description="Helical" evidence="8">
    <location>
        <begin position="724"/>
        <end position="740"/>
    </location>
</feature>
<feature type="transmembrane region" description="Helical" evidence="8">
    <location>
        <begin position="701"/>
        <end position="718"/>
    </location>
</feature>
<evidence type="ECO:0000313" key="11">
    <source>
        <dbReference type="EMBL" id="RZU32389.1"/>
    </source>
</evidence>
<dbReference type="EMBL" id="SHKV01000001">
    <property type="protein sequence ID" value="RZU32389.1"/>
    <property type="molecule type" value="Genomic_DNA"/>
</dbReference>
<dbReference type="SUPFAM" id="SSF90123">
    <property type="entry name" value="ABC transporter transmembrane region"/>
    <property type="match status" value="2"/>
</dbReference>
<keyword evidence="5 8" id="KW-1133">Transmembrane helix</keyword>
<organism evidence="11 12">
    <name type="scientific">Blastococcus saxobsidens</name>
    <dbReference type="NCBI Taxonomy" id="138336"/>
    <lineage>
        <taxon>Bacteria</taxon>
        <taxon>Bacillati</taxon>
        <taxon>Actinomycetota</taxon>
        <taxon>Actinomycetes</taxon>
        <taxon>Geodermatophilales</taxon>
        <taxon>Geodermatophilaceae</taxon>
        <taxon>Blastococcus</taxon>
    </lineage>
</organism>
<dbReference type="InterPro" id="IPR003439">
    <property type="entry name" value="ABC_transporter-like_ATP-bd"/>
</dbReference>
<evidence type="ECO:0000256" key="4">
    <source>
        <dbReference type="ARBA" id="ARBA00022840"/>
    </source>
</evidence>
<feature type="transmembrane region" description="Helical" evidence="8">
    <location>
        <begin position="244"/>
        <end position="269"/>
    </location>
</feature>
<dbReference type="InterPro" id="IPR039421">
    <property type="entry name" value="Type_1_exporter"/>
</dbReference>
<feature type="transmembrane region" description="Helical" evidence="8">
    <location>
        <begin position="587"/>
        <end position="610"/>
    </location>
</feature>
<feature type="domain" description="ABC transporter" evidence="9">
    <location>
        <begin position="340"/>
        <end position="566"/>
    </location>
</feature>
<dbReference type="InterPro" id="IPR017871">
    <property type="entry name" value="ABC_transporter-like_CS"/>
</dbReference>
<dbReference type="SUPFAM" id="SSF52540">
    <property type="entry name" value="P-loop containing nucleoside triphosphate hydrolases"/>
    <property type="match status" value="2"/>
</dbReference>
<sequence length="1178" mass="118412">MSAPASSGRGPLGALAGVPGLTGALVRAALSALVQTGGLVLLAAGLAHAVARAAGMADGDLATPLALAAAGGVLRAGAGAAGETLAARDARRAEDRLRRDLLDRLAASPAAVAAAGGPAPAAVLATTRLHELGPALATYLPALAQTLVVPPVLLLVLAFTDLLSAVLVAVTLPLVPLFMVLVGRHTQVATADSARALDRIAAHVAELVRGLPVLVGLGRAAEQTAALATLGEAHRTRTLATLRIAFVSALVLELIATLSVALVAVTVGLRLVEGHLALGLGLTALLLAPEAFAPLRALGSAHHAAEDAALAAAEARAVLAAPTPPAPPVATGDDPRGADVAVAGLAVSYPGRAAAALPPTDLVLRPGELIALTGPSGSGKSTLLAALAGLVGPGARVTGSVTGVPAGAVAVVPQFPRATGATVADELRRHADPEPGLDEIAAEAFVIDALDRVGAADLAGRAPESLSPGELQRVALARALVRLRRGARLLLLDEPTSHLDDAARDRVAALLAALRGTVTVVLVTHDPVLAALADRTVDLPAGTPTPSPAVRALSAPAESARTAAVGAPGAGEAAPAPAPTAGALRRAVLAGTLSSGAGVALTAVSGWLIVRAAEMPPVLTLLVAIVGVRFFGLGRAVLRWLERLAAHDAALRQAAALRVRVWRALAAQGLAADRTPGSALARVVGDVGVVQDLTVRVRPPLAVAVVVPSLTVLALALVHPLAAATVAAVLATTVALVVGVHRRVDAGAARAGSTLRVAALRRTATVLDGLPDLRAHGLAHRAAADLAGLADRQGRAARTGAGAAALGTGLVSLGTGLSAVLGTAVAASQGLAGPALAVLALAPLALAEPLAGLVSGLQRRGALADARSRLDAVLTAPVASDPAEPLPAPASIASLRTEGLVAGWPGGPDVLRGMDVRADAGDGWLVVRGPSGTGKSTLLAVLMAALRPRAGGYTADDVPTDRLRGDDLRARMAWLPQEAHVFSSSIRANLALAAPRGVLTGAEGEARMRAALTATGLAGLLAGLPDGLDTPVGAGGTALSGGERRRLTTARALLADRDVVLLDEPTAHLDRPTADALVRDLRTALAGRVVVCVTHDDDVERPGDTVVRLGEAAARTPVGARPPLVVPVRHAARHGHELHRSGLPRHERRRVHRPARRRPHLAHRRGGRRRRPGRRRGG</sequence>
<dbReference type="SMART" id="SM00382">
    <property type="entry name" value="AAA"/>
    <property type="match status" value="2"/>
</dbReference>
<comment type="subcellular location">
    <subcellularLocation>
        <location evidence="1">Cell membrane</location>
        <topology evidence="1">Multi-pass membrane protein</topology>
    </subcellularLocation>
</comment>
<evidence type="ECO:0000256" key="2">
    <source>
        <dbReference type="ARBA" id="ARBA00022692"/>
    </source>
</evidence>
<dbReference type="Gene3D" id="3.40.50.300">
    <property type="entry name" value="P-loop containing nucleotide triphosphate hydrolases"/>
    <property type="match status" value="2"/>
</dbReference>
<dbReference type="PROSITE" id="PS50893">
    <property type="entry name" value="ABC_TRANSPORTER_2"/>
    <property type="match status" value="2"/>
</dbReference>
<dbReference type="GO" id="GO:0034775">
    <property type="term" value="P:glutathione transmembrane transport"/>
    <property type="evidence" value="ECO:0007669"/>
    <property type="project" value="InterPro"/>
</dbReference>
<evidence type="ECO:0000259" key="10">
    <source>
        <dbReference type="PROSITE" id="PS50929"/>
    </source>
</evidence>
<feature type="transmembrane region" description="Helical" evidence="8">
    <location>
        <begin position="831"/>
        <end position="854"/>
    </location>
</feature>
<evidence type="ECO:0000259" key="9">
    <source>
        <dbReference type="PROSITE" id="PS50893"/>
    </source>
</evidence>
<proteinExistence type="predicted"/>
<keyword evidence="3" id="KW-0547">Nucleotide-binding</keyword>
<reference evidence="11 12" key="1">
    <citation type="submission" date="2019-02" db="EMBL/GenBank/DDBJ databases">
        <title>Sequencing the genomes of 1000 actinobacteria strains.</title>
        <authorList>
            <person name="Klenk H.-P."/>
        </authorList>
    </citation>
    <scope>NUCLEOTIDE SEQUENCE [LARGE SCALE GENOMIC DNA]</scope>
    <source>
        <strain evidence="11 12">DSM 44509</strain>
    </source>
</reference>
<feature type="domain" description="ABC transmembrane type-1" evidence="10">
    <location>
        <begin position="28"/>
        <end position="301"/>
    </location>
</feature>
<dbReference type="PANTHER" id="PTHR24221:SF654">
    <property type="entry name" value="ATP-BINDING CASSETTE SUB-FAMILY B MEMBER 6"/>
    <property type="match status" value="1"/>
</dbReference>
<dbReference type="Pfam" id="PF00664">
    <property type="entry name" value="ABC_membrane"/>
    <property type="match status" value="1"/>
</dbReference>
<comment type="caution">
    <text evidence="11">The sequence shown here is derived from an EMBL/GenBank/DDBJ whole genome shotgun (WGS) entry which is preliminary data.</text>
</comment>
<feature type="region of interest" description="Disordered" evidence="7">
    <location>
        <begin position="1133"/>
        <end position="1178"/>
    </location>
</feature>
<keyword evidence="4 11" id="KW-0067">ATP-binding</keyword>
<dbReference type="GO" id="GO:0005886">
    <property type="term" value="C:plasma membrane"/>
    <property type="evidence" value="ECO:0007669"/>
    <property type="project" value="UniProtKB-SubCell"/>
</dbReference>
<evidence type="ECO:0000256" key="8">
    <source>
        <dbReference type="SAM" id="Phobius"/>
    </source>
</evidence>
<dbReference type="Pfam" id="PF00005">
    <property type="entry name" value="ABC_tran"/>
    <property type="match status" value="2"/>
</dbReference>
<keyword evidence="2 8" id="KW-0812">Transmembrane</keyword>
<accession>A0A4Q7Y8M3</accession>
<keyword evidence="12" id="KW-1185">Reference proteome</keyword>
<feature type="transmembrane region" description="Helical" evidence="8">
    <location>
        <begin position="801"/>
        <end position="825"/>
    </location>
</feature>
<protein>
    <submittedName>
        <fullName evidence="11">ATP-binding cassette subfamily C protein CydCD</fullName>
    </submittedName>
</protein>
<evidence type="ECO:0000256" key="5">
    <source>
        <dbReference type="ARBA" id="ARBA00022989"/>
    </source>
</evidence>
<dbReference type="InterPro" id="IPR003593">
    <property type="entry name" value="AAA+_ATPase"/>
</dbReference>
<feature type="transmembrane region" description="Helical" evidence="8">
    <location>
        <begin position="162"/>
        <end position="182"/>
    </location>
</feature>